<dbReference type="InterPro" id="IPR018490">
    <property type="entry name" value="cNMP-bd_dom_sf"/>
</dbReference>
<dbReference type="Proteomes" id="UP001209570">
    <property type="component" value="Unassembled WGS sequence"/>
</dbReference>
<dbReference type="PANTHER" id="PTHR45638">
    <property type="entry name" value="CYCLIC NUCLEOTIDE-GATED CATION CHANNEL SUBUNIT A"/>
    <property type="match status" value="1"/>
</dbReference>
<dbReference type="AlphaFoldDB" id="A0AAD5LX59"/>
<dbReference type="InterPro" id="IPR014710">
    <property type="entry name" value="RmlC-like_jellyroll"/>
</dbReference>
<dbReference type="GO" id="GO:0005221">
    <property type="term" value="F:intracellularly cyclic nucleotide-activated monoatomic cation channel activity"/>
    <property type="evidence" value="ECO:0007669"/>
    <property type="project" value="InterPro"/>
</dbReference>
<dbReference type="PROSITE" id="PS50042">
    <property type="entry name" value="CNMP_BINDING_3"/>
    <property type="match status" value="1"/>
</dbReference>
<dbReference type="SUPFAM" id="SSF81324">
    <property type="entry name" value="Voltage-gated potassium channels"/>
    <property type="match status" value="1"/>
</dbReference>
<evidence type="ECO:0000313" key="4">
    <source>
        <dbReference type="EMBL" id="KAJ0395343.1"/>
    </source>
</evidence>
<gene>
    <name evidence="4" type="ORF">P43SY_006405</name>
</gene>
<dbReference type="PANTHER" id="PTHR45638:SF11">
    <property type="entry name" value="CYCLIC NUCLEOTIDE-GATED CATION CHANNEL SUBUNIT A"/>
    <property type="match status" value="1"/>
</dbReference>
<keyword evidence="1" id="KW-0813">Transport</keyword>
<dbReference type="Gene3D" id="1.10.287.630">
    <property type="entry name" value="Helix hairpin bin"/>
    <property type="match status" value="1"/>
</dbReference>
<keyword evidence="1" id="KW-0406">Ion transport</keyword>
<keyword evidence="2" id="KW-1133">Transmembrane helix</keyword>
<keyword evidence="2" id="KW-0812">Transmembrane</keyword>
<evidence type="ECO:0000256" key="2">
    <source>
        <dbReference type="SAM" id="Phobius"/>
    </source>
</evidence>
<evidence type="ECO:0000313" key="5">
    <source>
        <dbReference type="Proteomes" id="UP001209570"/>
    </source>
</evidence>
<dbReference type="GO" id="GO:0044877">
    <property type="term" value="F:protein-containing complex binding"/>
    <property type="evidence" value="ECO:0007669"/>
    <property type="project" value="TreeGrafter"/>
</dbReference>
<keyword evidence="1" id="KW-1071">Ligand-gated ion channel</keyword>
<dbReference type="Gene3D" id="2.60.120.10">
    <property type="entry name" value="Jelly Rolls"/>
    <property type="match status" value="1"/>
</dbReference>
<dbReference type="SUPFAM" id="SSF51206">
    <property type="entry name" value="cAMP-binding domain-like"/>
    <property type="match status" value="1"/>
</dbReference>
<feature type="domain" description="Cyclic nucleotide-binding" evidence="3">
    <location>
        <begin position="184"/>
        <end position="227"/>
    </location>
</feature>
<feature type="transmembrane region" description="Helical" evidence="2">
    <location>
        <begin position="19"/>
        <end position="37"/>
    </location>
</feature>
<keyword evidence="1" id="KW-0407">Ion channel</keyword>
<accession>A0AAD5LX59</accession>
<dbReference type="InterPro" id="IPR000595">
    <property type="entry name" value="cNMP-bd_dom"/>
</dbReference>
<dbReference type="EMBL" id="JAKCXM010000350">
    <property type="protein sequence ID" value="KAJ0395343.1"/>
    <property type="molecule type" value="Genomic_DNA"/>
</dbReference>
<sequence length="343" mass="39444">MIVWLFYSRYSHLMGIARLLWLVVLTTHYMACFWRWISGGSHALETASVVDQYVADHYYAVLLIQGQGDGIRRNLDENVFSIVAVVVGSVILAIVFGNVAMLVSNFNANETNYQRKMEVIFATMNKLKLPDALRERIHQYYAHLWQEYESLDGDVVRFSRELTHTLALEVGLFKYMNLVMDIPFWKDCSPDFVTQLVLNLVVRVYLPDDYVIRKGVVGDELYMINRGICERPAFQQMLARYSSDRRNVLRRMLQNCIERDEIPFPWQRVCAEELASRGPGPLTSAEAANMLVNRIDVELVDETIKYGFQSFEIREHGAQSNGGSLDDESEAAILQRLDRSSGY</sequence>
<evidence type="ECO:0000256" key="1">
    <source>
        <dbReference type="ARBA" id="ARBA00023286"/>
    </source>
</evidence>
<reference evidence="4" key="1">
    <citation type="submission" date="2021-12" db="EMBL/GenBank/DDBJ databases">
        <title>Prjna785345.</title>
        <authorList>
            <person name="Rujirawat T."/>
            <person name="Krajaejun T."/>
        </authorList>
    </citation>
    <scope>NUCLEOTIDE SEQUENCE</scope>
    <source>
        <strain evidence="4">Pi057C3</strain>
    </source>
</reference>
<keyword evidence="2" id="KW-0472">Membrane</keyword>
<protein>
    <recommendedName>
        <fullName evidence="3">Cyclic nucleotide-binding domain-containing protein</fullName>
    </recommendedName>
</protein>
<organism evidence="4 5">
    <name type="scientific">Pythium insidiosum</name>
    <name type="common">Pythiosis disease agent</name>
    <dbReference type="NCBI Taxonomy" id="114742"/>
    <lineage>
        <taxon>Eukaryota</taxon>
        <taxon>Sar</taxon>
        <taxon>Stramenopiles</taxon>
        <taxon>Oomycota</taxon>
        <taxon>Peronosporomycetes</taxon>
        <taxon>Pythiales</taxon>
        <taxon>Pythiaceae</taxon>
        <taxon>Pythium</taxon>
    </lineage>
</organism>
<proteinExistence type="predicted"/>
<keyword evidence="5" id="KW-1185">Reference proteome</keyword>
<feature type="transmembrane region" description="Helical" evidence="2">
    <location>
        <begin position="79"/>
        <end position="106"/>
    </location>
</feature>
<comment type="caution">
    <text evidence="4">The sequence shown here is derived from an EMBL/GenBank/DDBJ whole genome shotgun (WGS) entry which is preliminary data.</text>
</comment>
<evidence type="ECO:0000259" key="3">
    <source>
        <dbReference type="PROSITE" id="PS50042"/>
    </source>
</evidence>
<dbReference type="InterPro" id="IPR050866">
    <property type="entry name" value="CNG_cation_channel"/>
</dbReference>
<name>A0AAD5LX59_PYTIN</name>